<feature type="transmembrane region" description="Helical" evidence="1">
    <location>
        <begin position="56"/>
        <end position="74"/>
    </location>
</feature>
<gene>
    <name evidence="2" type="ORF">FAZ98_31115</name>
    <name evidence="3" type="ORF">FAZ98_31620</name>
</gene>
<dbReference type="Proteomes" id="UP000433577">
    <property type="component" value="Chromosome 4"/>
</dbReference>
<keyword evidence="1" id="KW-1133">Transmembrane helix</keyword>
<protein>
    <submittedName>
        <fullName evidence="3">Uncharacterized protein</fullName>
    </submittedName>
</protein>
<dbReference type="KEGG" id="pacs:FAZ98_31620"/>
<keyword evidence="1" id="KW-0812">Transmembrane</keyword>
<dbReference type="AlphaFoldDB" id="A0A7Z2GRF8"/>
<reference evidence="3 4" key="1">
    <citation type="submission" date="2019-12" db="EMBL/GenBank/DDBJ databases">
        <title>Paraburkholderia acidiphila 7Q-K02 sp. nov and Paraburkholderia acidisoli DHF22 sp. nov., two strains isolated from forest soil.</title>
        <authorList>
            <person name="Gao Z."/>
            <person name="Qiu L."/>
        </authorList>
    </citation>
    <scope>NUCLEOTIDE SEQUENCE [LARGE SCALE GENOMIC DNA]</scope>
    <source>
        <strain evidence="3 4">DHF22</strain>
    </source>
</reference>
<organism evidence="3 4">
    <name type="scientific">Paraburkholderia acidisoli</name>
    <dbReference type="NCBI Taxonomy" id="2571748"/>
    <lineage>
        <taxon>Bacteria</taxon>
        <taxon>Pseudomonadati</taxon>
        <taxon>Pseudomonadota</taxon>
        <taxon>Betaproteobacteria</taxon>
        <taxon>Burkholderiales</taxon>
        <taxon>Burkholderiaceae</taxon>
        <taxon>Paraburkholderia</taxon>
    </lineage>
</organism>
<keyword evidence="4" id="KW-1185">Reference proteome</keyword>
<evidence type="ECO:0000313" key="3">
    <source>
        <dbReference type="EMBL" id="QGZ66344.1"/>
    </source>
</evidence>
<dbReference type="KEGG" id="pacs:FAZ98_31115"/>
<name>A0A7Z2GRF8_9BURK</name>
<keyword evidence="1" id="KW-0472">Membrane</keyword>
<dbReference type="EMBL" id="CP046916">
    <property type="protein sequence ID" value="QGZ66254.1"/>
    <property type="molecule type" value="Genomic_DNA"/>
</dbReference>
<proteinExistence type="predicted"/>
<accession>A0A7Z2GRF8</accession>
<dbReference type="RefSeq" id="WP_158957500.1">
    <property type="nucleotide sequence ID" value="NZ_CP046916.1"/>
</dbReference>
<sequence>MTNFEKTMATYQASLDDNTAATLRVEGNTQELVELLKMAKSGLGFFTGTGRVLRKVVLWCGPFIMFAAAIWGLAHGKWPGES</sequence>
<evidence type="ECO:0000313" key="2">
    <source>
        <dbReference type="EMBL" id="QGZ66254.1"/>
    </source>
</evidence>
<dbReference type="EMBL" id="CP046916">
    <property type="protein sequence ID" value="QGZ66344.1"/>
    <property type="molecule type" value="Genomic_DNA"/>
</dbReference>
<evidence type="ECO:0000313" key="4">
    <source>
        <dbReference type="Proteomes" id="UP000433577"/>
    </source>
</evidence>
<evidence type="ECO:0000256" key="1">
    <source>
        <dbReference type="SAM" id="Phobius"/>
    </source>
</evidence>
<dbReference type="OrthoDB" id="9132272at2"/>